<protein>
    <submittedName>
        <fullName evidence="2">Uncharacterized membrane protein (DUF485 family)</fullName>
    </submittedName>
</protein>
<sequence length="114" mass="13442">MEKELARSVSNPPDYEEVARSRKFKQLMNERKKFIIPFTIFFIVFYFMLPILTSYTTILNTPVIGDITWVWVYAFAQFVMTWVLSIIYIRKAAVFDKKSNEIIEEQLDKGGIDS</sequence>
<dbReference type="InterPro" id="IPR007436">
    <property type="entry name" value="DUF485"/>
</dbReference>
<accession>A0ABS4S781</accession>
<feature type="transmembrane region" description="Helical" evidence="1">
    <location>
        <begin position="70"/>
        <end position="89"/>
    </location>
</feature>
<comment type="caution">
    <text evidence="2">The sequence shown here is derived from an EMBL/GenBank/DDBJ whole genome shotgun (WGS) entry which is preliminary data.</text>
</comment>
<keyword evidence="1" id="KW-0812">Transmembrane</keyword>
<feature type="transmembrane region" description="Helical" evidence="1">
    <location>
        <begin position="34"/>
        <end position="58"/>
    </location>
</feature>
<dbReference type="RefSeq" id="WP_390337342.1">
    <property type="nucleotide sequence ID" value="NZ_JAGIKX010000003.1"/>
</dbReference>
<evidence type="ECO:0000256" key="1">
    <source>
        <dbReference type="SAM" id="Phobius"/>
    </source>
</evidence>
<dbReference type="Pfam" id="PF04341">
    <property type="entry name" value="DUF485"/>
    <property type="match status" value="1"/>
</dbReference>
<keyword evidence="3" id="KW-1185">Reference proteome</keyword>
<dbReference type="Proteomes" id="UP001519294">
    <property type="component" value="Unassembled WGS sequence"/>
</dbReference>
<gene>
    <name evidence="2" type="ORF">J2Z81_000792</name>
</gene>
<dbReference type="EMBL" id="JAGIKX010000003">
    <property type="protein sequence ID" value="MBP2256850.1"/>
    <property type="molecule type" value="Genomic_DNA"/>
</dbReference>
<keyword evidence="1" id="KW-1133">Transmembrane helix</keyword>
<dbReference type="PANTHER" id="PTHR38441:SF1">
    <property type="entry name" value="MEMBRANE PROTEIN"/>
    <property type="match status" value="1"/>
</dbReference>
<name>A0ABS4S781_9BACI</name>
<evidence type="ECO:0000313" key="2">
    <source>
        <dbReference type="EMBL" id="MBP2256850.1"/>
    </source>
</evidence>
<proteinExistence type="predicted"/>
<evidence type="ECO:0000313" key="3">
    <source>
        <dbReference type="Proteomes" id="UP001519294"/>
    </source>
</evidence>
<reference evidence="2 3" key="1">
    <citation type="submission" date="2021-03" db="EMBL/GenBank/DDBJ databases">
        <title>Genomic Encyclopedia of Type Strains, Phase IV (KMG-IV): sequencing the most valuable type-strain genomes for metagenomic binning, comparative biology and taxonomic classification.</title>
        <authorList>
            <person name="Goeker M."/>
        </authorList>
    </citation>
    <scope>NUCLEOTIDE SEQUENCE [LARGE SCALE GENOMIC DNA]</scope>
    <source>
        <strain evidence="2 3">DSM 25790</strain>
    </source>
</reference>
<organism evidence="2 3">
    <name type="scientific">Virgibacillus alimentarius</name>
    <dbReference type="NCBI Taxonomy" id="698769"/>
    <lineage>
        <taxon>Bacteria</taxon>
        <taxon>Bacillati</taxon>
        <taxon>Bacillota</taxon>
        <taxon>Bacilli</taxon>
        <taxon>Bacillales</taxon>
        <taxon>Bacillaceae</taxon>
        <taxon>Virgibacillus</taxon>
    </lineage>
</organism>
<keyword evidence="1" id="KW-0472">Membrane</keyword>
<dbReference type="PANTHER" id="PTHR38441">
    <property type="entry name" value="INTEGRAL MEMBRANE PROTEIN-RELATED"/>
    <property type="match status" value="1"/>
</dbReference>